<feature type="compositionally biased region" description="Basic and acidic residues" evidence="1">
    <location>
        <begin position="94"/>
        <end position="104"/>
    </location>
</feature>
<keyword evidence="3" id="KW-1185">Reference proteome</keyword>
<proteinExistence type="predicted"/>
<dbReference type="AlphaFoldDB" id="A0A0E0FZL5"/>
<accession>A0A0E0FZL5</accession>
<dbReference type="Gramene" id="ONIVA01G51970.1">
    <property type="protein sequence ID" value="ONIVA01G51970.1"/>
    <property type="gene ID" value="ONIVA01G51970"/>
</dbReference>
<dbReference type="EnsemblPlants" id="ONIVA01G51970.1">
    <property type="protein sequence ID" value="ONIVA01G51970.1"/>
    <property type="gene ID" value="ONIVA01G51970"/>
</dbReference>
<reference evidence="2" key="1">
    <citation type="submission" date="2015-04" db="UniProtKB">
        <authorList>
            <consortium name="EnsemblPlants"/>
        </authorList>
    </citation>
    <scope>IDENTIFICATION</scope>
    <source>
        <strain evidence="2">SL10</strain>
    </source>
</reference>
<evidence type="ECO:0000256" key="1">
    <source>
        <dbReference type="SAM" id="MobiDB-lite"/>
    </source>
</evidence>
<dbReference type="HOGENOM" id="CLU_2214133_0_0_1"/>
<feature type="compositionally biased region" description="Polar residues" evidence="1">
    <location>
        <begin position="1"/>
        <end position="10"/>
    </location>
</feature>
<protein>
    <submittedName>
        <fullName evidence="2">Uncharacterized protein</fullName>
    </submittedName>
</protein>
<feature type="compositionally biased region" description="Basic and acidic residues" evidence="1">
    <location>
        <begin position="51"/>
        <end position="70"/>
    </location>
</feature>
<feature type="compositionally biased region" description="Low complexity" evidence="1">
    <location>
        <begin position="72"/>
        <end position="85"/>
    </location>
</feature>
<feature type="region of interest" description="Disordered" evidence="1">
    <location>
        <begin position="1"/>
        <end position="115"/>
    </location>
</feature>
<evidence type="ECO:0000313" key="2">
    <source>
        <dbReference type="EnsemblPlants" id="ONIVA01G51970.1"/>
    </source>
</evidence>
<organism evidence="2">
    <name type="scientific">Oryza nivara</name>
    <name type="common">Indian wild rice</name>
    <name type="synonym">Oryza sativa f. spontanea</name>
    <dbReference type="NCBI Taxonomy" id="4536"/>
    <lineage>
        <taxon>Eukaryota</taxon>
        <taxon>Viridiplantae</taxon>
        <taxon>Streptophyta</taxon>
        <taxon>Embryophyta</taxon>
        <taxon>Tracheophyta</taxon>
        <taxon>Spermatophyta</taxon>
        <taxon>Magnoliopsida</taxon>
        <taxon>Liliopsida</taxon>
        <taxon>Poales</taxon>
        <taxon>Poaceae</taxon>
        <taxon>BOP clade</taxon>
        <taxon>Oryzoideae</taxon>
        <taxon>Oryzeae</taxon>
        <taxon>Oryzinae</taxon>
        <taxon>Oryza</taxon>
    </lineage>
</organism>
<reference evidence="2" key="2">
    <citation type="submission" date="2018-04" db="EMBL/GenBank/DDBJ databases">
        <title>OnivRS2 (Oryza nivara Reference Sequence Version 2).</title>
        <authorList>
            <person name="Zhang J."/>
            <person name="Kudrna D."/>
            <person name="Lee S."/>
            <person name="Talag J."/>
            <person name="Rajasekar S."/>
            <person name="Welchert J."/>
            <person name="Hsing Y.-I."/>
            <person name="Wing R.A."/>
        </authorList>
    </citation>
    <scope>NUCLEOTIDE SEQUENCE [LARGE SCALE GENOMIC DNA]</scope>
</reference>
<evidence type="ECO:0000313" key="3">
    <source>
        <dbReference type="Proteomes" id="UP000006591"/>
    </source>
</evidence>
<dbReference type="OMA" id="WAEKGQW"/>
<dbReference type="Proteomes" id="UP000006591">
    <property type="component" value="Chromosome 1"/>
</dbReference>
<name>A0A0E0FZL5_ORYNI</name>
<sequence>MEHTRGTSMTKLHRRTDDDDGAQARGWAEKGQWAPAAASASASTYVAAPDNDTRARGRAEKGRWPAERRRAPAAASATEAFVRRATTVEDDAAAADKAERRGGDNGRLSPSAAGD</sequence>
<feature type="compositionally biased region" description="Low complexity" evidence="1">
    <location>
        <begin position="34"/>
        <end position="48"/>
    </location>
</feature>